<protein>
    <submittedName>
        <fullName evidence="1">Uncharacterized protein</fullName>
    </submittedName>
</protein>
<feature type="non-terminal residue" evidence="1">
    <location>
        <position position="1"/>
    </location>
</feature>
<dbReference type="EMBL" id="ML769443">
    <property type="protein sequence ID" value="KAE9401715.1"/>
    <property type="molecule type" value="Genomic_DNA"/>
</dbReference>
<sequence>DFELVKSKHKSDKMAQACSKMILCVEPGQLSHMTFKDPMEIWEKLKNVHRGRGFAMSLALKQKFLTSKKGRNQTMQAWIG</sequence>
<gene>
    <name evidence="1" type="ORF">BT96DRAFT_758723</name>
</gene>
<evidence type="ECO:0000313" key="2">
    <source>
        <dbReference type="Proteomes" id="UP000799118"/>
    </source>
</evidence>
<reference evidence="1" key="1">
    <citation type="journal article" date="2019" name="Environ. Microbiol.">
        <title>Fungal ecological strategies reflected in gene transcription - a case study of two litter decomposers.</title>
        <authorList>
            <person name="Barbi F."/>
            <person name="Kohler A."/>
            <person name="Barry K."/>
            <person name="Baskaran P."/>
            <person name="Daum C."/>
            <person name="Fauchery L."/>
            <person name="Ihrmark K."/>
            <person name="Kuo A."/>
            <person name="LaButti K."/>
            <person name="Lipzen A."/>
            <person name="Morin E."/>
            <person name="Grigoriev I.V."/>
            <person name="Henrissat B."/>
            <person name="Lindahl B."/>
            <person name="Martin F."/>
        </authorList>
    </citation>
    <scope>NUCLEOTIDE SEQUENCE</scope>
    <source>
        <strain evidence="1">JB14</strain>
    </source>
</reference>
<evidence type="ECO:0000313" key="1">
    <source>
        <dbReference type="EMBL" id="KAE9401715.1"/>
    </source>
</evidence>
<feature type="non-terminal residue" evidence="1">
    <location>
        <position position="80"/>
    </location>
</feature>
<proteinExistence type="predicted"/>
<accession>A0A6A4HYP6</accession>
<dbReference type="OrthoDB" id="3265539at2759"/>
<keyword evidence="2" id="KW-1185">Reference proteome</keyword>
<organism evidence="1 2">
    <name type="scientific">Gymnopus androsaceus JB14</name>
    <dbReference type="NCBI Taxonomy" id="1447944"/>
    <lineage>
        <taxon>Eukaryota</taxon>
        <taxon>Fungi</taxon>
        <taxon>Dikarya</taxon>
        <taxon>Basidiomycota</taxon>
        <taxon>Agaricomycotina</taxon>
        <taxon>Agaricomycetes</taxon>
        <taxon>Agaricomycetidae</taxon>
        <taxon>Agaricales</taxon>
        <taxon>Marasmiineae</taxon>
        <taxon>Omphalotaceae</taxon>
        <taxon>Gymnopus</taxon>
    </lineage>
</organism>
<dbReference type="Proteomes" id="UP000799118">
    <property type="component" value="Unassembled WGS sequence"/>
</dbReference>
<name>A0A6A4HYP6_9AGAR</name>
<dbReference type="AlphaFoldDB" id="A0A6A4HYP6"/>